<gene>
    <name evidence="1" type="ORF">GGR06_001954</name>
</gene>
<dbReference type="Gene3D" id="3.40.50.150">
    <property type="entry name" value="Vaccinia Virus protein VP39"/>
    <property type="match status" value="1"/>
</dbReference>
<reference evidence="1" key="1">
    <citation type="submission" date="2020-08" db="EMBL/GenBank/DDBJ databases">
        <title>Genomic Encyclopedia of Type Strains, Phase IV (KMG-IV): sequencing the most valuable type-strain genomes for metagenomic binning, comparative biology and taxonomic classification.</title>
        <authorList>
            <person name="Goeker M."/>
        </authorList>
    </citation>
    <scope>NUCLEOTIDE SEQUENCE [LARGE SCALE GENOMIC DNA]</scope>
    <source>
        <strain evidence="1">DSM 105720</strain>
    </source>
</reference>
<protein>
    <submittedName>
        <fullName evidence="1">SAM-dependent methyltransferase</fullName>
    </submittedName>
</protein>
<dbReference type="PANTHER" id="PTHR43861:SF6">
    <property type="entry name" value="METHYLTRANSFERASE TYPE 11"/>
    <property type="match status" value="1"/>
</dbReference>
<dbReference type="CDD" id="cd02440">
    <property type="entry name" value="AdoMet_MTases"/>
    <property type="match status" value="1"/>
</dbReference>
<accession>A0A840D686</accession>
<dbReference type="SUPFAM" id="SSF53335">
    <property type="entry name" value="S-adenosyl-L-methionine-dependent methyltransferases"/>
    <property type="match status" value="1"/>
</dbReference>
<evidence type="ECO:0000313" key="1">
    <source>
        <dbReference type="EMBL" id="MBB4044165.1"/>
    </source>
</evidence>
<dbReference type="GO" id="GO:0032259">
    <property type="term" value="P:methylation"/>
    <property type="evidence" value="ECO:0007669"/>
    <property type="project" value="UniProtKB-KW"/>
</dbReference>
<keyword evidence="1" id="KW-0808">Transferase</keyword>
<dbReference type="RefSeq" id="WP_044165315.1">
    <property type="nucleotide sequence ID" value="NZ_JACIER010000006.1"/>
</dbReference>
<dbReference type="InterPro" id="IPR029063">
    <property type="entry name" value="SAM-dependent_MTases_sf"/>
</dbReference>
<dbReference type="Pfam" id="PF13489">
    <property type="entry name" value="Methyltransf_23"/>
    <property type="match status" value="1"/>
</dbReference>
<organism evidence="1 2">
    <name type="scientific">Bacteroides reticulotermitis</name>
    <dbReference type="NCBI Taxonomy" id="1133319"/>
    <lineage>
        <taxon>Bacteria</taxon>
        <taxon>Pseudomonadati</taxon>
        <taxon>Bacteroidota</taxon>
        <taxon>Bacteroidia</taxon>
        <taxon>Bacteroidales</taxon>
        <taxon>Bacteroidaceae</taxon>
        <taxon>Bacteroides</taxon>
    </lineage>
</organism>
<proteinExistence type="predicted"/>
<dbReference type="PANTHER" id="PTHR43861">
    <property type="entry name" value="TRANS-ACONITATE 2-METHYLTRANSFERASE-RELATED"/>
    <property type="match status" value="1"/>
</dbReference>
<dbReference type="Proteomes" id="UP000560658">
    <property type="component" value="Unassembled WGS sequence"/>
</dbReference>
<keyword evidence="1" id="KW-0489">Methyltransferase</keyword>
<dbReference type="GO" id="GO:0008168">
    <property type="term" value="F:methyltransferase activity"/>
    <property type="evidence" value="ECO:0007669"/>
    <property type="project" value="UniProtKB-KW"/>
</dbReference>
<comment type="caution">
    <text evidence="1">The sequence shown here is derived from an EMBL/GenBank/DDBJ whole genome shotgun (WGS) entry which is preliminary data.</text>
</comment>
<dbReference type="AlphaFoldDB" id="A0A840D686"/>
<name>A0A840D686_9BACE</name>
<keyword evidence="2" id="KW-1185">Reference proteome</keyword>
<evidence type="ECO:0000313" key="2">
    <source>
        <dbReference type="Proteomes" id="UP000560658"/>
    </source>
</evidence>
<sequence length="299" mass="34275">MEKLIIDACPLCGSTHLKSVMTCTDFYASGEQFELHSCEDCGFVFTQGAPVEAAIGKYYETPDYISHTDTRKGVMNTVYHWVRSYMLGRKARLVVREAHRKTGRILDVGTGTGYFAHTMQKRGWQVEAVEKSAQAREFARENFELEVKPEAALKELTPGTFDVITLWHVMEHLEHLNETWECIRELLTEKGLLIVAVPNCSSYDAQRYGEYWGAYDVPRHLWHFTPATIQRLASSHGFIMANRHPMPFDAFYVSMLSEKHRGSSHSFLKGLYVGTLAWLSTLGRKERSSSMIYVFRKKK</sequence>
<dbReference type="EMBL" id="JACIER010000006">
    <property type="protein sequence ID" value="MBB4044165.1"/>
    <property type="molecule type" value="Genomic_DNA"/>
</dbReference>